<dbReference type="InterPro" id="IPR050327">
    <property type="entry name" value="Proton-linked_MCT"/>
</dbReference>
<dbReference type="PANTHER" id="PTHR11360">
    <property type="entry name" value="MONOCARBOXYLATE TRANSPORTER"/>
    <property type="match status" value="1"/>
</dbReference>
<feature type="transmembrane region" description="Helical" evidence="5">
    <location>
        <begin position="331"/>
        <end position="355"/>
    </location>
</feature>
<comment type="subcellular location">
    <subcellularLocation>
        <location evidence="1">Cell membrane</location>
        <topology evidence="1">Multi-pass membrane protein</topology>
    </subcellularLocation>
</comment>
<feature type="transmembrane region" description="Helical" evidence="5">
    <location>
        <begin position="107"/>
        <end position="125"/>
    </location>
</feature>
<dbReference type="InterPro" id="IPR036259">
    <property type="entry name" value="MFS_trans_sf"/>
</dbReference>
<feature type="transmembrane region" description="Helical" evidence="5">
    <location>
        <begin position="54"/>
        <end position="74"/>
    </location>
</feature>
<evidence type="ECO:0000313" key="7">
    <source>
        <dbReference type="EMBL" id="MVX61880.1"/>
    </source>
</evidence>
<accession>A0A6N8JSP9</accession>
<dbReference type="SUPFAM" id="SSF103473">
    <property type="entry name" value="MFS general substrate transporter"/>
    <property type="match status" value="1"/>
</dbReference>
<proteinExistence type="predicted"/>
<dbReference type="EMBL" id="WSRR01000036">
    <property type="protein sequence ID" value="MVX61880.1"/>
    <property type="molecule type" value="Genomic_DNA"/>
</dbReference>
<feature type="transmembrane region" description="Helical" evidence="5">
    <location>
        <begin position="396"/>
        <end position="418"/>
    </location>
</feature>
<feature type="transmembrane region" description="Helical" evidence="5">
    <location>
        <begin position="170"/>
        <end position="191"/>
    </location>
</feature>
<dbReference type="GO" id="GO:0022857">
    <property type="term" value="F:transmembrane transporter activity"/>
    <property type="evidence" value="ECO:0007669"/>
    <property type="project" value="InterPro"/>
</dbReference>
<evidence type="ECO:0000256" key="1">
    <source>
        <dbReference type="ARBA" id="ARBA00004651"/>
    </source>
</evidence>
<evidence type="ECO:0000256" key="2">
    <source>
        <dbReference type="ARBA" id="ARBA00022692"/>
    </source>
</evidence>
<evidence type="ECO:0000256" key="4">
    <source>
        <dbReference type="ARBA" id="ARBA00023136"/>
    </source>
</evidence>
<dbReference type="Pfam" id="PF07690">
    <property type="entry name" value="MFS_1"/>
    <property type="match status" value="1"/>
</dbReference>
<feature type="transmembrane region" description="Helical" evidence="5">
    <location>
        <begin position="12"/>
        <end position="34"/>
    </location>
</feature>
<name>A0A6N8JSP9_9ACTN</name>
<dbReference type="AlphaFoldDB" id="A0A6N8JSP9"/>
<dbReference type="PANTHER" id="PTHR11360:SF284">
    <property type="entry name" value="EG:103B4.3 PROTEIN-RELATED"/>
    <property type="match status" value="1"/>
</dbReference>
<dbReference type="Proteomes" id="UP000463388">
    <property type="component" value="Unassembled WGS sequence"/>
</dbReference>
<dbReference type="PROSITE" id="PS50850">
    <property type="entry name" value="MFS"/>
    <property type="match status" value="1"/>
</dbReference>
<evidence type="ECO:0000256" key="5">
    <source>
        <dbReference type="SAM" id="Phobius"/>
    </source>
</evidence>
<keyword evidence="3 5" id="KW-1133">Transmembrane helix</keyword>
<sequence>MMMREKLRFHYGWVIVVACLAFYAMPVGIIGNTAGIYATPVMDEFGWSRTEATLYMSIQQLVAAAVTPLAGKILARFNPRWVLTIITLIVGVSTAACVFFTEPWQWNLYGVAYGFCAGFILFLAVPTIINRWFVQRSGFAIGIASAGIGVFGALASPVTQMLISAYGWQVARLATSLSCMVVSAGLTALLLRPSPESMGVRPYGADESYGQPVPLEVSEKPIDAATPVARVGATVAQALRSPGLYLLMLVAGCFSMGAFFMQQVPSICAVGPLGAEVGAFAVSAIMMGTIAGKPLLGWLADRIGAVPTGMIAGFGGAIGVAIAFFSGSSAAMFFAGVAIYGLGYSSLSIVSPMLGSQGFGTAHFSEIYSYVCMAISIASAVGSFAFAFLYDVTGSFAVDFWLVIAIYLASALLCPVTVRLSRRCWAASSAAEDELRTSEAAV</sequence>
<feature type="transmembrane region" description="Helical" evidence="5">
    <location>
        <begin position="367"/>
        <end position="390"/>
    </location>
</feature>
<gene>
    <name evidence="7" type="ORF">GKZ27_10535</name>
</gene>
<dbReference type="InterPro" id="IPR011701">
    <property type="entry name" value="MFS"/>
</dbReference>
<protein>
    <submittedName>
        <fullName evidence="7">MFS transporter</fullName>
    </submittedName>
</protein>
<keyword evidence="4 5" id="KW-0472">Membrane</keyword>
<dbReference type="PROSITE" id="PS51257">
    <property type="entry name" value="PROKAR_LIPOPROTEIN"/>
    <property type="match status" value="1"/>
</dbReference>
<feature type="transmembrane region" description="Helical" evidence="5">
    <location>
        <begin position="137"/>
        <end position="158"/>
    </location>
</feature>
<feature type="transmembrane region" description="Helical" evidence="5">
    <location>
        <begin position="81"/>
        <end position="101"/>
    </location>
</feature>
<comment type="caution">
    <text evidence="7">The sequence shown here is derived from an EMBL/GenBank/DDBJ whole genome shotgun (WGS) entry which is preliminary data.</text>
</comment>
<evidence type="ECO:0000256" key="3">
    <source>
        <dbReference type="ARBA" id="ARBA00022989"/>
    </source>
</evidence>
<dbReference type="Gene3D" id="1.20.1250.20">
    <property type="entry name" value="MFS general substrate transporter like domains"/>
    <property type="match status" value="2"/>
</dbReference>
<evidence type="ECO:0000313" key="8">
    <source>
        <dbReference type="Proteomes" id="UP000463388"/>
    </source>
</evidence>
<feature type="domain" description="Major facilitator superfamily (MFS) profile" evidence="6">
    <location>
        <begin position="12"/>
        <end position="422"/>
    </location>
</feature>
<organism evidence="7 8">
    <name type="scientific">Adlercreutzia mucosicola</name>
    <dbReference type="NCBI Taxonomy" id="580026"/>
    <lineage>
        <taxon>Bacteria</taxon>
        <taxon>Bacillati</taxon>
        <taxon>Actinomycetota</taxon>
        <taxon>Coriobacteriia</taxon>
        <taxon>Eggerthellales</taxon>
        <taxon>Eggerthellaceae</taxon>
        <taxon>Adlercreutzia</taxon>
    </lineage>
</organism>
<feature type="transmembrane region" description="Helical" evidence="5">
    <location>
        <begin position="273"/>
        <end position="291"/>
    </location>
</feature>
<feature type="transmembrane region" description="Helical" evidence="5">
    <location>
        <begin position="303"/>
        <end position="325"/>
    </location>
</feature>
<feature type="transmembrane region" description="Helical" evidence="5">
    <location>
        <begin position="244"/>
        <end position="261"/>
    </location>
</feature>
<keyword evidence="8" id="KW-1185">Reference proteome</keyword>
<dbReference type="GO" id="GO:0005886">
    <property type="term" value="C:plasma membrane"/>
    <property type="evidence" value="ECO:0007669"/>
    <property type="project" value="UniProtKB-SubCell"/>
</dbReference>
<reference evidence="7 8" key="1">
    <citation type="submission" date="2019-12" db="EMBL/GenBank/DDBJ databases">
        <title>Microbes associate with the intestines of laboratory mice.</title>
        <authorList>
            <person name="Navarre W."/>
            <person name="Wong E."/>
        </authorList>
    </citation>
    <scope>NUCLEOTIDE SEQUENCE [LARGE SCALE GENOMIC DNA]</scope>
    <source>
        <strain evidence="7 8">NM66_B29</strain>
    </source>
</reference>
<dbReference type="InterPro" id="IPR020846">
    <property type="entry name" value="MFS_dom"/>
</dbReference>
<keyword evidence="2 5" id="KW-0812">Transmembrane</keyword>
<evidence type="ECO:0000259" key="6">
    <source>
        <dbReference type="PROSITE" id="PS50850"/>
    </source>
</evidence>